<sequence>MARSNKYTSINFNHIYEKNLNTAAATNPNNATNPTKHPSSSSSSSTFYSRISSSSPNNLYKNQLPSTRANGGGRMLVLTLPASKPLSASSTPPLSLSPQTPLTQKDIRDKISPDPEPESDLISLRPLGRTGTGSSASSLVIGLERDKKVADKFVPPHLRPGFAGREERPGTEVFRAKETGQRQQQHHHHHQQGNFGYQGRHGMVERPRSSGNERIRRSVDSDLGLMNRPGSSGTGPI</sequence>
<feature type="compositionally biased region" description="Polar residues" evidence="1">
    <location>
        <begin position="56"/>
        <end position="69"/>
    </location>
</feature>
<proteinExistence type="predicted"/>
<dbReference type="AlphaFoldDB" id="A0A2P2J528"/>
<accession>A0A2P2J528</accession>
<evidence type="ECO:0000256" key="1">
    <source>
        <dbReference type="SAM" id="MobiDB-lite"/>
    </source>
</evidence>
<name>A0A2P2J528_RHIMU</name>
<feature type="compositionally biased region" description="Basic and acidic residues" evidence="1">
    <location>
        <begin position="202"/>
        <end position="220"/>
    </location>
</feature>
<feature type="compositionally biased region" description="Low complexity" evidence="1">
    <location>
        <begin position="24"/>
        <end position="55"/>
    </location>
</feature>
<protein>
    <submittedName>
        <fullName evidence="2">Uncharacterized protein</fullName>
    </submittedName>
</protein>
<organism evidence="2">
    <name type="scientific">Rhizophora mucronata</name>
    <name type="common">Asiatic mangrove</name>
    <dbReference type="NCBI Taxonomy" id="61149"/>
    <lineage>
        <taxon>Eukaryota</taxon>
        <taxon>Viridiplantae</taxon>
        <taxon>Streptophyta</taxon>
        <taxon>Embryophyta</taxon>
        <taxon>Tracheophyta</taxon>
        <taxon>Spermatophyta</taxon>
        <taxon>Magnoliopsida</taxon>
        <taxon>eudicotyledons</taxon>
        <taxon>Gunneridae</taxon>
        <taxon>Pentapetalae</taxon>
        <taxon>rosids</taxon>
        <taxon>fabids</taxon>
        <taxon>Malpighiales</taxon>
        <taxon>Rhizophoraceae</taxon>
        <taxon>Rhizophora</taxon>
    </lineage>
</organism>
<dbReference type="EMBL" id="GGEC01008122">
    <property type="protein sequence ID" value="MBW88605.1"/>
    <property type="molecule type" value="Transcribed_RNA"/>
</dbReference>
<evidence type="ECO:0000313" key="2">
    <source>
        <dbReference type="EMBL" id="MBW88603.1"/>
    </source>
</evidence>
<reference evidence="2" key="1">
    <citation type="submission" date="2018-02" db="EMBL/GenBank/DDBJ databases">
        <title>Rhizophora mucronata_Transcriptome.</title>
        <authorList>
            <person name="Meera S.P."/>
            <person name="Sreeshan A."/>
            <person name="Augustine A."/>
        </authorList>
    </citation>
    <scope>NUCLEOTIDE SEQUENCE</scope>
    <source>
        <tissue evidence="2">Leaf</tissue>
    </source>
</reference>
<feature type="region of interest" description="Disordered" evidence="1">
    <location>
        <begin position="24"/>
        <end position="139"/>
    </location>
</feature>
<feature type="region of interest" description="Disordered" evidence="1">
    <location>
        <begin position="176"/>
        <end position="237"/>
    </location>
</feature>
<dbReference type="EMBL" id="GGEC01008120">
    <property type="protein sequence ID" value="MBW88603.1"/>
    <property type="molecule type" value="Transcribed_RNA"/>
</dbReference>
<feature type="compositionally biased region" description="Low complexity" evidence="1">
    <location>
        <begin position="78"/>
        <end position="104"/>
    </location>
</feature>